<name>A0A2T7P5B5_POMCA</name>
<evidence type="ECO:0000313" key="2">
    <source>
        <dbReference type="Proteomes" id="UP000245119"/>
    </source>
</evidence>
<evidence type="ECO:0000313" key="1">
    <source>
        <dbReference type="EMBL" id="PVD28598.1"/>
    </source>
</evidence>
<accession>A0A2T7P5B5</accession>
<sequence length="194" mass="21540">MIGANIIKAYREDHNGAKQLLHKGVNSSDRVVARKVVKARNIIKSQIHFPRASTRRHQLTRRAPGFEVPEADSHIEVAPRKTSNTPTMKVNAEAIGPLSPVVLTPCRVQRAKATDQLQLEWAAYQANTNTACHTAFSLVSPASRESIMDQRQPSRSEFVSRAALLILRLHCEVRVEIRTTGATKIRMLTSVGCN</sequence>
<dbReference type="Proteomes" id="UP000245119">
    <property type="component" value="Linkage Group LG6"/>
</dbReference>
<dbReference type="AlphaFoldDB" id="A0A2T7P5B5"/>
<dbReference type="EMBL" id="PZQS01000006">
    <property type="protein sequence ID" value="PVD28598.1"/>
    <property type="molecule type" value="Genomic_DNA"/>
</dbReference>
<protein>
    <submittedName>
        <fullName evidence="1">Uncharacterized protein</fullName>
    </submittedName>
</protein>
<comment type="caution">
    <text evidence="1">The sequence shown here is derived from an EMBL/GenBank/DDBJ whole genome shotgun (WGS) entry which is preliminary data.</text>
</comment>
<gene>
    <name evidence="1" type="ORF">C0Q70_11191</name>
</gene>
<keyword evidence="2" id="KW-1185">Reference proteome</keyword>
<organism evidence="1 2">
    <name type="scientific">Pomacea canaliculata</name>
    <name type="common">Golden apple snail</name>
    <dbReference type="NCBI Taxonomy" id="400727"/>
    <lineage>
        <taxon>Eukaryota</taxon>
        <taxon>Metazoa</taxon>
        <taxon>Spiralia</taxon>
        <taxon>Lophotrochozoa</taxon>
        <taxon>Mollusca</taxon>
        <taxon>Gastropoda</taxon>
        <taxon>Caenogastropoda</taxon>
        <taxon>Architaenioglossa</taxon>
        <taxon>Ampullarioidea</taxon>
        <taxon>Ampullariidae</taxon>
        <taxon>Pomacea</taxon>
    </lineage>
</organism>
<reference evidence="1 2" key="1">
    <citation type="submission" date="2018-04" db="EMBL/GenBank/DDBJ databases">
        <title>The genome of golden apple snail Pomacea canaliculata provides insight into stress tolerance and invasive adaptation.</title>
        <authorList>
            <person name="Liu C."/>
            <person name="Liu B."/>
            <person name="Ren Y."/>
            <person name="Zhang Y."/>
            <person name="Wang H."/>
            <person name="Li S."/>
            <person name="Jiang F."/>
            <person name="Yin L."/>
            <person name="Zhang G."/>
            <person name="Qian W."/>
            <person name="Fan W."/>
        </authorList>
    </citation>
    <scope>NUCLEOTIDE SEQUENCE [LARGE SCALE GENOMIC DNA]</scope>
    <source>
        <strain evidence="1">SZHN2017</strain>
        <tissue evidence="1">Muscle</tissue>
    </source>
</reference>
<proteinExistence type="predicted"/>